<keyword evidence="6" id="KW-0472">Membrane</keyword>
<dbReference type="RefSeq" id="WP_269905057.1">
    <property type="nucleotide sequence ID" value="NZ_JAPFQA010000003.1"/>
</dbReference>
<keyword evidence="6" id="KW-0812">Transmembrane</keyword>
<dbReference type="EMBL" id="JAPFQA010000003">
    <property type="protein sequence ID" value="MCZ8544510.1"/>
    <property type="molecule type" value="Genomic_DNA"/>
</dbReference>
<sequence>MLETLATHWPRFLAIISVVMATVGIIHAVMTKEDVRAATGWVGVMVLSPILGVLIYAVAGINRIRRASISAQRPLANDAASAKQDRDIAAEEALIVERYGPRFTGLRTLGDRVARRALKPGNAITVLETGDEAYAAMRAAIDGAERSILLETYIFDNDAVGLLFVDALAGAVRRGVTVRVLIDAVGARYSVPSILAHLRDSNITADVFNGNIVMGLRLPYANLRTHRKILVVDGTVAFTGGMNIRKGFSDEFAGSSSARDTHFRVTGPVVADLFSVAAEDWRFAASEALKGDAWRIAPLSPAPGLPMLVRAVASGPDASIETNHKLLIGAFSVARKSIRLMSPYFLPDRELISALTTAARRGVEIDIVVPAVNNLFLVDRAMTAQFDQVLKHYCRVWRKEGPFDHSKLLSIDGVWAYVGSSNLDARSLRLNFEIDLEVLDTAFAGEIETRIGSAITSAVPVTLDSLRARPFLIRLFDRVLWLGSPYL</sequence>
<organism evidence="8 9">
    <name type="scientific">Mesorhizobium qingshengii</name>
    <dbReference type="NCBI Taxonomy" id="1165689"/>
    <lineage>
        <taxon>Bacteria</taxon>
        <taxon>Pseudomonadati</taxon>
        <taxon>Pseudomonadota</taxon>
        <taxon>Alphaproteobacteria</taxon>
        <taxon>Hyphomicrobiales</taxon>
        <taxon>Phyllobacteriaceae</taxon>
        <taxon>Mesorhizobium</taxon>
    </lineage>
</organism>
<dbReference type="SMART" id="SM00155">
    <property type="entry name" value="PLDc"/>
    <property type="match status" value="2"/>
</dbReference>
<evidence type="ECO:0000259" key="7">
    <source>
        <dbReference type="PROSITE" id="PS50035"/>
    </source>
</evidence>
<feature type="domain" description="PLD phosphodiesterase" evidence="7">
    <location>
        <begin position="221"/>
        <end position="248"/>
    </location>
</feature>
<gene>
    <name evidence="8" type="ORF">OOJ09_09985</name>
</gene>
<evidence type="ECO:0000256" key="1">
    <source>
        <dbReference type="ARBA" id="ARBA00003145"/>
    </source>
</evidence>
<reference evidence="8" key="1">
    <citation type="submission" date="2022-11" db="EMBL/GenBank/DDBJ databases">
        <authorList>
            <person name="Coimbra C."/>
        </authorList>
    </citation>
    <scope>NUCLEOTIDE SEQUENCE</scope>
    <source>
        <strain evidence="8">Jales19</strain>
    </source>
</reference>
<comment type="subcellular location">
    <subcellularLocation>
        <location evidence="2">Secreted</location>
    </subcellularLocation>
</comment>
<dbReference type="InterPro" id="IPR001736">
    <property type="entry name" value="PLipase_D/transphosphatidylase"/>
</dbReference>
<dbReference type="SUPFAM" id="SSF56024">
    <property type="entry name" value="Phospholipase D/nuclease"/>
    <property type="match status" value="2"/>
</dbReference>
<dbReference type="Proteomes" id="UP001152178">
    <property type="component" value="Unassembled WGS sequence"/>
</dbReference>
<proteinExistence type="predicted"/>
<dbReference type="PANTHER" id="PTHR21248">
    <property type="entry name" value="CARDIOLIPIN SYNTHASE"/>
    <property type="match status" value="1"/>
</dbReference>
<dbReference type="Pfam" id="PF13091">
    <property type="entry name" value="PLDc_2"/>
    <property type="match status" value="2"/>
</dbReference>
<evidence type="ECO:0000313" key="9">
    <source>
        <dbReference type="Proteomes" id="UP001152178"/>
    </source>
</evidence>
<accession>A0ABT4QSP3</accession>
<feature type="transmembrane region" description="Helical" evidence="6">
    <location>
        <begin position="41"/>
        <end position="59"/>
    </location>
</feature>
<dbReference type="CDD" id="cd09157">
    <property type="entry name" value="PLDc_CLS_unchar2_1"/>
    <property type="match status" value="1"/>
</dbReference>
<evidence type="ECO:0000313" key="8">
    <source>
        <dbReference type="EMBL" id="MCZ8544510.1"/>
    </source>
</evidence>
<dbReference type="Gene3D" id="3.30.870.10">
    <property type="entry name" value="Endonuclease Chain A"/>
    <property type="match status" value="2"/>
</dbReference>
<feature type="transmembrane region" description="Helical" evidence="6">
    <location>
        <begin position="12"/>
        <end position="29"/>
    </location>
</feature>
<dbReference type="PROSITE" id="PS50035">
    <property type="entry name" value="PLD"/>
    <property type="match status" value="2"/>
</dbReference>
<evidence type="ECO:0000256" key="6">
    <source>
        <dbReference type="SAM" id="Phobius"/>
    </source>
</evidence>
<name>A0ABT4QSP3_9HYPH</name>
<keyword evidence="9" id="KW-1185">Reference proteome</keyword>
<evidence type="ECO:0000256" key="2">
    <source>
        <dbReference type="ARBA" id="ARBA00004613"/>
    </source>
</evidence>
<dbReference type="PANTHER" id="PTHR21248:SF22">
    <property type="entry name" value="PHOSPHOLIPASE D"/>
    <property type="match status" value="1"/>
</dbReference>
<dbReference type="InterPro" id="IPR025202">
    <property type="entry name" value="PLD-like_dom"/>
</dbReference>
<keyword evidence="4" id="KW-0964">Secreted</keyword>
<protein>
    <recommendedName>
        <fullName evidence="3">Phospholipase D</fullName>
    </recommendedName>
    <alternativeName>
        <fullName evidence="5">Choline phosphatase</fullName>
    </alternativeName>
</protein>
<comment type="caution">
    <text evidence="8">The sequence shown here is derived from an EMBL/GenBank/DDBJ whole genome shotgun (WGS) entry which is preliminary data.</text>
</comment>
<comment type="function">
    <text evidence="1">Could be a virulence factor.</text>
</comment>
<keyword evidence="6" id="KW-1133">Transmembrane helix</keyword>
<evidence type="ECO:0000256" key="5">
    <source>
        <dbReference type="ARBA" id="ARBA00029594"/>
    </source>
</evidence>
<evidence type="ECO:0000256" key="4">
    <source>
        <dbReference type="ARBA" id="ARBA00022525"/>
    </source>
</evidence>
<dbReference type="CDD" id="cd09163">
    <property type="entry name" value="PLDc_CLS_unchar2_2"/>
    <property type="match status" value="1"/>
</dbReference>
<evidence type="ECO:0000256" key="3">
    <source>
        <dbReference type="ARBA" id="ARBA00018392"/>
    </source>
</evidence>
<feature type="domain" description="PLD phosphodiesterase" evidence="7">
    <location>
        <begin position="400"/>
        <end position="427"/>
    </location>
</feature>